<dbReference type="Proteomes" id="UP000521676">
    <property type="component" value="Unassembled WGS sequence"/>
</dbReference>
<comment type="cofactor">
    <cofactor evidence="6">
        <name>pyridoxal 5'-phosphate</name>
        <dbReference type="ChEBI" id="CHEBI:597326"/>
    </cofactor>
    <text evidence="6">Binds 1 pyridoxal phosphate per subunit.</text>
</comment>
<evidence type="ECO:0000313" key="9">
    <source>
        <dbReference type="Proteomes" id="UP000521676"/>
    </source>
</evidence>
<gene>
    <name evidence="6" type="primary">lysJ</name>
    <name evidence="7" type="ORF">HXX08_03900</name>
    <name evidence="8" type="ORF">OZ401_000128</name>
</gene>
<dbReference type="GO" id="GO:0005737">
    <property type="term" value="C:cytoplasm"/>
    <property type="evidence" value="ECO:0007669"/>
    <property type="project" value="UniProtKB-SubCell"/>
</dbReference>
<keyword evidence="1 6" id="KW-0963">Cytoplasm</keyword>
<sequence length="394" mass="42990">MSETLDVVDQIRATEDSLEVGVYPKREVNIVRGEGAILWDDKGNRYVDCVGGQGVANVGHCNPLVVKAIEEQAKRLITCPEIFYNDKRAELLRKLVEVAPAGLRRVFLCNSGTEAIEASIKFARLITSKTDIIATVRSFHGRSMGALSATWEKKYREPFMPLVPGFSHVPYGKIEPLRNAITENTAAILVEPIQGEGGVHIPPAGYLRELRQLCDETGVLLILDEIQTGFCRTGKFWGGDHEGVRGDIMALAKAIGGGMPMGAVLIDEKFGELQKSTHGTTFGGNPLACAAAIAAIQFMQDNKLEERATEMGDYLRSRLEPLAEKGDVVREIRGRGLITGIELKQKVVPYLKALLERSVLALPAGPNVLRLLPPLVIEKADLDFAIEQLIAVLG</sequence>
<name>A0A8T7LXP9_9CHLR</name>
<dbReference type="HAMAP" id="MF_02084">
    <property type="entry name" value="LysJ_aminotrans_3"/>
    <property type="match status" value="1"/>
</dbReference>
<comment type="similarity">
    <text evidence="6">Belongs to the class-III pyridoxal-phosphate-dependent aminotransferase family. LysJ subfamily.</text>
</comment>
<keyword evidence="10" id="KW-1185">Reference proteome</keyword>
<dbReference type="GO" id="GO:0006526">
    <property type="term" value="P:L-arginine biosynthetic process"/>
    <property type="evidence" value="ECO:0007669"/>
    <property type="project" value="UniProtKB-ARBA"/>
</dbReference>
<dbReference type="Gene3D" id="3.90.1150.10">
    <property type="entry name" value="Aspartate Aminotransferase, domain 1"/>
    <property type="match status" value="1"/>
</dbReference>
<dbReference type="AlphaFoldDB" id="A0A8T7LXP9"/>
<protein>
    <recommendedName>
        <fullName evidence="6">Putative [LysW]-aminoadipate semialdehyde transaminase</fullName>
        <ecNumber evidence="6">2.6.1.118</ecNumber>
    </recommendedName>
</protein>
<reference evidence="7 9" key="1">
    <citation type="submission" date="2020-06" db="EMBL/GenBank/DDBJ databases">
        <title>Anoxygenic phototrophic Chloroflexota member uses a Type I reaction center.</title>
        <authorList>
            <person name="Tsuji J.M."/>
            <person name="Shaw N.A."/>
            <person name="Nagashima S."/>
            <person name="Venkiteswaran J."/>
            <person name="Schiff S.L."/>
            <person name="Hanada S."/>
            <person name="Tank M."/>
            <person name="Neufeld J.D."/>
        </authorList>
    </citation>
    <scope>NUCLEOTIDE SEQUENCE [LARGE SCALE GENOMIC DNA]</scope>
    <source>
        <strain evidence="7">L227-S17</strain>
    </source>
</reference>
<dbReference type="CDD" id="cd00610">
    <property type="entry name" value="OAT_like"/>
    <property type="match status" value="1"/>
</dbReference>
<comment type="subunit">
    <text evidence="6">Homodimer.</text>
</comment>
<comment type="subcellular location">
    <subcellularLocation>
        <location evidence="6">Cytoplasm</location>
    </subcellularLocation>
</comment>
<feature type="binding site" evidence="6">
    <location>
        <position position="281"/>
    </location>
    <ligand>
        <name>pyridoxal 5'-phosphate</name>
        <dbReference type="ChEBI" id="CHEBI:597326"/>
    </ligand>
</feature>
<dbReference type="InterPro" id="IPR015424">
    <property type="entry name" value="PyrdxlP-dep_Trfase"/>
</dbReference>
<dbReference type="PANTHER" id="PTHR11986:SF79">
    <property type="entry name" value="ACETYLORNITHINE AMINOTRANSFERASE, MITOCHONDRIAL"/>
    <property type="match status" value="1"/>
</dbReference>
<dbReference type="Pfam" id="PF00202">
    <property type="entry name" value="Aminotran_3"/>
    <property type="match status" value="1"/>
</dbReference>
<evidence type="ECO:0000256" key="5">
    <source>
        <dbReference type="ARBA" id="ARBA00022898"/>
    </source>
</evidence>
<comment type="pathway">
    <text evidence="6">Amino-acid biosynthesis; L-lysine biosynthesis via AAA pathway; L-lysine from L-alpha-aminoadipate (Thermus route): step 4/5.</text>
</comment>
<comment type="catalytic activity">
    <reaction evidence="6">
        <text>[amino-group carrier protein]-C-terminal-gamma-(L-lysyl)-L-glutamate + 2-oxoglutarate = [amino-group carrier protein]-C-terminal-N-(1-carboxy-5-oxopentan-1-yl)-L-glutamine + L-glutamate</text>
        <dbReference type="Rhea" id="RHEA:41952"/>
        <dbReference type="Rhea" id="RHEA-COMP:9714"/>
        <dbReference type="Rhea" id="RHEA-COMP:9715"/>
        <dbReference type="ChEBI" id="CHEBI:16810"/>
        <dbReference type="ChEBI" id="CHEBI:29985"/>
        <dbReference type="ChEBI" id="CHEBI:78501"/>
        <dbReference type="ChEBI" id="CHEBI:78526"/>
        <dbReference type="EC" id="2.6.1.118"/>
    </reaction>
</comment>
<dbReference type="InterPro" id="IPR049704">
    <property type="entry name" value="Aminotrans_3_PPA_site"/>
</dbReference>
<feature type="modified residue" description="N6-(pyridoxal phosphate)lysine" evidence="6">
    <location>
        <position position="253"/>
    </location>
</feature>
<evidence type="ECO:0000256" key="3">
    <source>
        <dbReference type="ARBA" id="ARBA00022605"/>
    </source>
</evidence>
<feature type="binding site" evidence="6">
    <location>
        <position position="142"/>
    </location>
    <ligand>
        <name>substrate</name>
    </ligand>
</feature>
<feature type="binding site" evidence="6">
    <location>
        <begin position="224"/>
        <end position="227"/>
    </location>
    <ligand>
        <name>pyridoxal 5'-phosphate</name>
        <dbReference type="ChEBI" id="CHEBI:597326"/>
    </ligand>
</feature>
<keyword evidence="2 6" id="KW-0032">Aminotransferase</keyword>
<evidence type="ECO:0000256" key="4">
    <source>
        <dbReference type="ARBA" id="ARBA00022679"/>
    </source>
</evidence>
<dbReference type="InterPro" id="IPR015422">
    <property type="entry name" value="PyrdxlP-dep_Trfase_small"/>
</dbReference>
<keyword evidence="6" id="KW-0457">Lysine biosynthesis</keyword>
<dbReference type="InterPro" id="IPR015421">
    <property type="entry name" value="PyrdxlP-dep_Trfase_major"/>
</dbReference>
<evidence type="ECO:0000256" key="2">
    <source>
        <dbReference type="ARBA" id="ARBA00022576"/>
    </source>
</evidence>
<dbReference type="GO" id="GO:0042802">
    <property type="term" value="F:identical protein binding"/>
    <property type="evidence" value="ECO:0007669"/>
    <property type="project" value="TreeGrafter"/>
</dbReference>
<dbReference type="InterPro" id="IPR037537">
    <property type="entry name" value="LysJ"/>
</dbReference>
<dbReference type="EC" id="2.6.1.118" evidence="6"/>
<dbReference type="PROSITE" id="PS00600">
    <property type="entry name" value="AA_TRANSFER_CLASS_3"/>
    <property type="match status" value="1"/>
</dbReference>
<keyword evidence="3 6" id="KW-0028">Amino-acid biosynthesis</keyword>
<feature type="binding site" evidence="6">
    <location>
        <position position="280"/>
    </location>
    <ligand>
        <name>substrate</name>
    </ligand>
</feature>
<dbReference type="RefSeq" id="WP_341468776.1">
    <property type="nucleotide sequence ID" value="NZ_CP128399.1"/>
</dbReference>
<dbReference type="InterPro" id="IPR005814">
    <property type="entry name" value="Aminotrans_3"/>
</dbReference>
<keyword evidence="5 6" id="KW-0663">Pyridoxal phosphate</keyword>
<dbReference type="NCBIfam" id="NF002325">
    <property type="entry name" value="PRK01278.1"/>
    <property type="match status" value="1"/>
</dbReference>
<dbReference type="InterPro" id="IPR004636">
    <property type="entry name" value="AcOrn/SuccOrn_fam"/>
</dbReference>
<organism evidence="7 9">
    <name type="scientific">Candidatus Chlorohelix allophototropha</name>
    <dbReference type="NCBI Taxonomy" id="3003348"/>
    <lineage>
        <taxon>Bacteria</taxon>
        <taxon>Bacillati</taxon>
        <taxon>Chloroflexota</taxon>
        <taxon>Chloroflexia</taxon>
        <taxon>Candidatus Chloroheliales</taxon>
        <taxon>Candidatus Chloroheliaceae</taxon>
        <taxon>Candidatus Chlorohelix</taxon>
    </lineage>
</organism>
<dbReference type="SUPFAM" id="SSF53383">
    <property type="entry name" value="PLP-dependent transferases"/>
    <property type="match status" value="1"/>
</dbReference>
<evidence type="ECO:0000313" key="10">
    <source>
        <dbReference type="Proteomes" id="UP001431572"/>
    </source>
</evidence>
<comment type="function">
    <text evidence="6">Catalyzes the transfer of the amino group of L-glutamate to [LysW]-aminoadipate 6-semialdehyde, generating [LysW]-gamma-L-lysine.</text>
</comment>
<dbReference type="PANTHER" id="PTHR11986">
    <property type="entry name" value="AMINOTRANSFERASE CLASS III"/>
    <property type="match status" value="1"/>
</dbReference>
<keyword evidence="4 6" id="KW-0808">Transferase</keyword>
<feature type="binding site" evidence="6">
    <location>
        <begin position="112"/>
        <end position="113"/>
    </location>
    <ligand>
        <name>pyridoxal 5'-phosphate</name>
        <dbReference type="ChEBI" id="CHEBI:597326"/>
    </ligand>
</feature>
<dbReference type="GO" id="GO:0030170">
    <property type="term" value="F:pyridoxal phosphate binding"/>
    <property type="evidence" value="ECO:0007669"/>
    <property type="project" value="InterPro"/>
</dbReference>
<feature type="binding site" evidence="6">
    <location>
        <position position="139"/>
    </location>
    <ligand>
        <name>pyridoxal 5'-phosphate</name>
        <dbReference type="ChEBI" id="CHEBI:597326"/>
    </ligand>
</feature>
<dbReference type="FunFam" id="3.40.640.10:FF:000004">
    <property type="entry name" value="Acetylornithine aminotransferase"/>
    <property type="match status" value="1"/>
</dbReference>
<dbReference type="EMBL" id="CP128399">
    <property type="protein sequence ID" value="WJW66883.1"/>
    <property type="molecule type" value="Genomic_DNA"/>
</dbReference>
<dbReference type="PIRSF" id="PIRSF000521">
    <property type="entry name" value="Transaminase_4ab_Lys_Orn"/>
    <property type="match status" value="1"/>
</dbReference>
<accession>A0A8T7LXP9</accession>
<dbReference type="Gene3D" id="3.40.640.10">
    <property type="entry name" value="Type I PLP-dependent aspartate aminotransferase-like (Major domain)"/>
    <property type="match status" value="1"/>
</dbReference>
<dbReference type="NCBIfam" id="TIGR00707">
    <property type="entry name" value="argD"/>
    <property type="match status" value="1"/>
</dbReference>
<evidence type="ECO:0000256" key="6">
    <source>
        <dbReference type="HAMAP-Rule" id="MF_02084"/>
    </source>
</evidence>
<evidence type="ECO:0000256" key="1">
    <source>
        <dbReference type="ARBA" id="ARBA00022490"/>
    </source>
</evidence>
<dbReference type="Proteomes" id="UP001431572">
    <property type="component" value="Chromosome 1"/>
</dbReference>
<dbReference type="InterPro" id="IPR050103">
    <property type="entry name" value="Class-III_PLP-dep_AT"/>
</dbReference>
<dbReference type="GO" id="GO:0019878">
    <property type="term" value="P:lysine biosynthetic process via aminoadipic acid"/>
    <property type="evidence" value="ECO:0007669"/>
    <property type="project" value="UniProtKB-UniRule"/>
</dbReference>
<proteinExistence type="inferred from homology"/>
<evidence type="ECO:0000313" key="7">
    <source>
        <dbReference type="EMBL" id="NWJ45002.1"/>
    </source>
</evidence>
<reference evidence="8" key="2">
    <citation type="journal article" date="2024" name="Nature">
        <title>Anoxygenic phototroph of the Chloroflexota uses a type I reaction centre.</title>
        <authorList>
            <person name="Tsuji J.M."/>
            <person name="Shaw N.A."/>
            <person name="Nagashima S."/>
            <person name="Venkiteswaran J.J."/>
            <person name="Schiff S.L."/>
            <person name="Watanabe T."/>
            <person name="Fukui M."/>
            <person name="Hanada S."/>
            <person name="Tank M."/>
            <person name="Neufeld J.D."/>
        </authorList>
    </citation>
    <scope>NUCLEOTIDE SEQUENCE</scope>
    <source>
        <strain evidence="8">L227-S17</strain>
    </source>
</reference>
<dbReference type="EMBL" id="JACATZ010000001">
    <property type="protein sequence ID" value="NWJ45002.1"/>
    <property type="molecule type" value="Genomic_DNA"/>
</dbReference>
<evidence type="ECO:0000313" key="8">
    <source>
        <dbReference type="EMBL" id="WJW66883.1"/>
    </source>
</evidence>
<dbReference type="GO" id="GO:0008483">
    <property type="term" value="F:transaminase activity"/>
    <property type="evidence" value="ECO:0007669"/>
    <property type="project" value="UniProtKB-UniRule"/>
</dbReference>